<dbReference type="AlphaFoldDB" id="A0A2V2LGV6"/>
<dbReference type="InterPro" id="IPR006059">
    <property type="entry name" value="SBP"/>
</dbReference>
<feature type="transmembrane region" description="Helical" evidence="5">
    <location>
        <begin position="21"/>
        <end position="44"/>
    </location>
</feature>
<evidence type="ECO:0000313" key="7">
    <source>
        <dbReference type="Proteomes" id="UP000245680"/>
    </source>
</evidence>
<dbReference type="InterPro" id="IPR050490">
    <property type="entry name" value="Bact_solute-bd_prot1"/>
</dbReference>
<reference evidence="6 7" key="1">
    <citation type="submission" date="2018-05" db="EMBL/GenBank/DDBJ databases">
        <title>Rhodobacteraceae gen. nov., sp. nov. isolated from sea water.</title>
        <authorList>
            <person name="Ren Y."/>
        </authorList>
    </citation>
    <scope>NUCLEOTIDE SEQUENCE [LARGE SCALE GENOMIC DNA]</scope>
    <source>
        <strain evidence="6 7">TG-679</strain>
    </source>
</reference>
<dbReference type="InterPro" id="IPR006311">
    <property type="entry name" value="TAT_signal"/>
</dbReference>
<dbReference type="PROSITE" id="PS51318">
    <property type="entry name" value="TAT"/>
    <property type="match status" value="1"/>
</dbReference>
<dbReference type="RefSeq" id="WP_109811800.1">
    <property type="nucleotide sequence ID" value="NZ_QGKU01000034.1"/>
</dbReference>
<keyword evidence="3" id="KW-0813">Transport</keyword>
<evidence type="ECO:0000256" key="2">
    <source>
        <dbReference type="ARBA" id="ARBA00008520"/>
    </source>
</evidence>
<dbReference type="Pfam" id="PF01547">
    <property type="entry name" value="SBP_bac_1"/>
    <property type="match status" value="1"/>
</dbReference>
<accession>A0A2V2LGV6</accession>
<gene>
    <name evidence="6" type="ORF">DKT77_11200</name>
</gene>
<evidence type="ECO:0000256" key="3">
    <source>
        <dbReference type="ARBA" id="ARBA00022448"/>
    </source>
</evidence>
<keyword evidence="5" id="KW-0472">Membrane</keyword>
<keyword evidence="5" id="KW-1133">Transmembrane helix</keyword>
<organism evidence="6 7">
    <name type="scientific">Meridianimarinicoccus roseus</name>
    <dbReference type="NCBI Taxonomy" id="2072018"/>
    <lineage>
        <taxon>Bacteria</taxon>
        <taxon>Pseudomonadati</taxon>
        <taxon>Pseudomonadota</taxon>
        <taxon>Alphaproteobacteria</taxon>
        <taxon>Rhodobacterales</taxon>
        <taxon>Paracoccaceae</taxon>
        <taxon>Meridianimarinicoccus</taxon>
    </lineage>
</organism>
<name>A0A2V2LGV6_9RHOB</name>
<comment type="caution">
    <text evidence="6">The sequence shown here is derived from an EMBL/GenBank/DDBJ whole genome shotgun (WGS) entry which is preliminary data.</text>
</comment>
<proteinExistence type="inferred from homology"/>
<keyword evidence="4" id="KW-0732">Signal</keyword>
<sequence>MYDKEKTLVDAYMSGSLSRRGLIKSLGAMGVTAATAGVLVNAAATRALAQNGFDWKKHAGTTVKLLLNKHPYTDAMIANLENFKELTGMDVQYDVFPEDVYFDKVTAALSSGSSEYDAFMTGAYMTWTYGPAGWVEDLNEWITDASKTNPDYNWDDMLEGVRASCAWNGRPGGQLGSDDAKQWCIPWGYEQNNLTYNAAMLDKAGVGVPGNLDELIDAAAAAQAANDGIYGVGVRGSRSWATIHPGFLSGYANFGQKDLNVSDDGMLSAAMNTDVSKDYHAKWVKMIQDSGAPDWSTHTWYQVGTDLGAGKSAMIFDADILGYFMNGAGNAMEGQLAYAPFAPNPAADAPTPNIWIWSLAMSTFSQQKDAAWYFLQWASGPEHALFGATQMDFVNPVRKSVWADSGFRDRLSGSYPGYVDMHDKSAPGAKIHFTAQPLFFDLTTEWAASLQKMVAGEVPVDEGLDQLAESVNRQLKEAGLG</sequence>
<dbReference type="PANTHER" id="PTHR43649">
    <property type="entry name" value="ARABINOSE-BINDING PROTEIN-RELATED"/>
    <property type="match status" value="1"/>
</dbReference>
<dbReference type="GO" id="GO:0042597">
    <property type="term" value="C:periplasmic space"/>
    <property type="evidence" value="ECO:0007669"/>
    <property type="project" value="UniProtKB-SubCell"/>
</dbReference>
<comment type="subcellular location">
    <subcellularLocation>
        <location evidence="1">Periplasm</location>
    </subcellularLocation>
</comment>
<evidence type="ECO:0000256" key="5">
    <source>
        <dbReference type="SAM" id="Phobius"/>
    </source>
</evidence>
<dbReference type="EMBL" id="QGKU01000034">
    <property type="protein sequence ID" value="PWR02486.1"/>
    <property type="molecule type" value="Genomic_DNA"/>
</dbReference>
<comment type="similarity">
    <text evidence="2">Belongs to the bacterial solute-binding protein 1 family.</text>
</comment>
<protein>
    <submittedName>
        <fullName evidence="6">ABC transporter substrate-binding protein</fullName>
    </submittedName>
</protein>
<dbReference type="Proteomes" id="UP000245680">
    <property type="component" value="Unassembled WGS sequence"/>
</dbReference>
<dbReference type="SUPFAM" id="SSF53850">
    <property type="entry name" value="Periplasmic binding protein-like II"/>
    <property type="match status" value="1"/>
</dbReference>
<keyword evidence="5" id="KW-0812">Transmembrane</keyword>
<keyword evidence="7" id="KW-1185">Reference proteome</keyword>
<evidence type="ECO:0000313" key="6">
    <source>
        <dbReference type="EMBL" id="PWR02486.1"/>
    </source>
</evidence>
<evidence type="ECO:0000256" key="4">
    <source>
        <dbReference type="ARBA" id="ARBA00022729"/>
    </source>
</evidence>
<dbReference type="PANTHER" id="PTHR43649:SF34">
    <property type="entry name" value="ABC TRANSPORTER PERIPLASMIC-BINDING PROTEIN YCJN-RELATED"/>
    <property type="match status" value="1"/>
</dbReference>
<evidence type="ECO:0000256" key="1">
    <source>
        <dbReference type="ARBA" id="ARBA00004418"/>
    </source>
</evidence>
<dbReference type="OrthoDB" id="9770625at2"/>
<dbReference type="Gene3D" id="3.40.190.10">
    <property type="entry name" value="Periplasmic binding protein-like II"/>
    <property type="match status" value="2"/>
</dbReference>